<protein>
    <recommendedName>
        <fullName evidence="4">Orexin-A</fullName>
    </recommendedName>
</protein>
<name>A0AAE1CP68_9GAST</name>
<proteinExistence type="predicted"/>
<sequence>MRTLDMYSGLRVALLIAAILLLMTPAPSAGGPCDCSTCQSYSDQKSRCLCCVYHGVGGKRSVLDPMASSSTLIPLESLPPSVHFFLVSALAKVRGNKGATLRAKDGGDEASRRWLQTGTTASHPTFQRQDVSSETEFGLEPVLAVKTRSQREALGSSGALEKLRRFLLAEDSV</sequence>
<feature type="chain" id="PRO_5041899276" description="Orexin-A" evidence="1">
    <location>
        <begin position="31"/>
        <end position="173"/>
    </location>
</feature>
<comment type="caution">
    <text evidence="2">The sequence shown here is derived from an EMBL/GenBank/DDBJ whole genome shotgun (WGS) entry which is preliminary data.</text>
</comment>
<reference evidence="2" key="1">
    <citation type="journal article" date="2023" name="G3 (Bethesda)">
        <title>A reference genome for the long-term kleptoplast-retaining sea slug Elysia crispata morphotype clarki.</title>
        <authorList>
            <person name="Eastman K.E."/>
            <person name="Pendleton A.L."/>
            <person name="Shaikh M.A."/>
            <person name="Suttiyut T."/>
            <person name="Ogas R."/>
            <person name="Tomko P."/>
            <person name="Gavelis G."/>
            <person name="Widhalm J.R."/>
            <person name="Wisecaver J.H."/>
        </authorList>
    </citation>
    <scope>NUCLEOTIDE SEQUENCE</scope>
    <source>
        <strain evidence="2">ECLA1</strain>
    </source>
</reference>
<organism evidence="2 3">
    <name type="scientific">Elysia crispata</name>
    <name type="common">lettuce slug</name>
    <dbReference type="NCBI Taxonomy" id="231223"/>
    <lineage>
        <taxon>Eukaryota</taxon>
        <taxon>Metazoa</taxon>
        <taxon>Spiralia</taxon>
        <taxon>Lophotrochozoa</taxon>
        <taxon>Mollusca</taxon>
        <taxon>Gastropoda</taxon>
        <taxon>Heterobranchia</taxon>
        <taxon>Euthyneura</taxon>
        <taxon>Panpulmonata</taxon>
        <taxon>Sacoglossa</taxon>
        <taxon>Placobranchoidea</taxon>
        <taxon>Plakobranchidae</taxon>
        <taxon>Elysia</taxon>
    </lineage>
</organism>
<dbReference type="AlphaFoldDB" id="A0AAE1CP68"/>
<evidence type="ECO:0008006" key="4">
    <source>
        <dbReference type="Google" id="ProtNLM"/>
    </source>
</evidence>
<feature type="signal peptide" evidence="1">
    <location>
        <begin position="1"/>
        <end position="30"/>
    </location>
</feature>
<gene>
    <name evidence="2" type="ORF">RRG08_012817</name>
</gene>
<keyword evidence="1" id="KW-0732">Signal</keyword>
<dbReference type="EMBL" id="JAWDGP010007328">
    <property type="protein sequence ID" value="KAK3725735.1"/>
    <property type="molecule type" value="Genomic_DNA"/>
</dbReference>
<dbReference type="Proteomes" id="UP001283361">
    <property type="component" value="Unassembled WGS sequence"/>
</dbReference>
<evidence type="ECO:0000313" key="3">
    <source>
        <dbReference type="Proteomes" id="UP001283361"/>
    </source>
</evidence>
<accession>A0AAE1CP68</accession>
<evidence type="ECO:0000313" key="2">
    <source>
        <dbReference type="EMBL" id="KAK3725735.1"/>
    </source>
</evidence>
<evidence type="ECO:0000256" key="1">
    <source>
        <dbReference type="SAM" id="SignalP"/>
    </source>
</evidence>
<keyword evidence="3" id="KW-1185">Reference proteome</keyword>